<dbReference type="Proteomes" id="UP001221898">
    <property type="component" value="Unassembled WGS sequence"/>
</dbReference>
<dbReference type="EMBL" id="JAINUG010002748">
    <property type="protein sequence ID" value="KAJ8347413.1"/>
    <property type="molecule type" value="Genomic_DNA"/>
</dbReference>
<organism evidence="1 2">
    <name type="scientific">Aldrovandia affinis</name>
    <dbReference type="NCBI Taxonomy" id="143900"/>
    <lineage>
        <taxon>Eukaryota</taxon>
        <taxon>Metazoa</taxon>
        <taxon>Chordata</taxon>
        <taxon>Craniata</taxon>
        <taxon>Vertebrata</taxon>
        <taxon>Euteleostomi</taxon>
        <taxon>Actinopterygii</taxon>
        <taxon>Neopterygii</taxon>
        <taxon>Teleostei</taxon>
        <taxon>Notacanthiformes</taxon>
        <taxon>Halosauridae</taxon>
        <taxon>Aldrovandia</taxon>
    </lineage>
</organism>
<comment type="caution">
    <text evidence="1">The sequence shown here is derived from an EMBL/GenBank/DDBJ whole genome shotgun (WGS) entry which is preliminary data.</text>
</comment>
<accession>A0AAD7R006</accession>
<protein>
    <submittedName>
        <fullName evidence="1">Uncharacterized protein</fullName>
    </submittedName>
</protein>
<dbReference type="AlphaFoldDB" id="A0AAD7R006"/>
<proteinExistence type="predicted"/>
<evidence type="ECO:0000313" key="1">
    <source>
        <dbReference type="EMBL" id="KAJ8347413.1"/>
    </source>
</evidence>
<sequence>MMMRTGKAWGQNVTYGEKDGTIYSYAYFHFIFFLGSLRYDDGHQLVPVKRENLQDYDNAKIERLLAGSWSGVLVKDGVLLGVSPPLHVDPGGPHGLPKEI</sequence>
<gene>
    <name evidence="1" type="ORF">AAFF_G00206870</name>
</gene>
<evidence type="ECO:0000313" key="2">
    <source>
        <dbReference type="Proteomes" id="UP001221898"/>
    </source>
</evidence>
<reference evidence="1" key="1">
    <citation type="journal article" date="2023" name="Science">
        <title>Genome structures resolve the early diversification of teleost fishes.</title>
        <authorList>
            <person name="Parey E."/>
            <person name="Louis A."/>
            <person name="Montfort J."/>
            <person name="Bouchez O."/>
            <person name="Roques C."/>
            <person name="Iampietro C."/>
            <person name="Lluch J."/>
            <person name="Castinel A."/>
            <person name="Donnadieu C."/>
            <person name="Desvignes T."/>
            <person name="Floi Bucao C."/>
            <person name="Jouanno E."/>
            <person name="Wen M."/>
            <person name="Mejri S."/>
            <person name="Dirks R."/>
            <person name="Jansen H."/>
            <person name="Henkel C."/>
            <person name="Chen W.J."/>
            <person name="Zahm M."/>
            <person name="Cabau C."/>
            <person name="Klopp C."/>
            <person name="Thompson A.W."/>
            <person name="Robinson-Rechavi M."/>
            <person name="Braasch I."/>
            <person name="Lecointre G."/>
            <person name="Bobe J."/>
            <person name="Postlethwait J.H."/>
            <person name="Berthelot C."/>
            <person name="Roest Crollius H."/>
            <person name="Guiguen Y."/>
        </authorList>
    </citation>
    <scope>NUCLEOTIDE SEQUENCE</scope>
    <source>
        <strain evidence="1">NC1722</strain>
    </source>
</reference>
<name>A0AAD7R006_9TELE</name>
<keyword evidence="2" id="KW-1185">Reference proteome</keyword>